<evidence type="ECO:0000313" key="9">
    <source>
        <dbReference type="WBParaSite" id="Pan_g21751.t1"/>
    </source>
</evidence>
<feature type="domain" description="RING-type" evidence="7">
    <location>
        <begin position="12"/>
        <end position="52"/>
    </location>
</feature>
<evidence type="ECO:0000259" key="7">
    <source>
        <dbReference type="PROSITE" id="PS50089"/>
    </source>
</evidence>
<dbReference type="WBParaSite" id="Pan_g21751.t1">
    <property type="protein sequence ID" value="Pan_g21751.t1"/>
    <property type="gene ID" value="Pan_g21751"/>
</dbReference>
<dbReference type="InterPro" id="IPR008974">
    <property type="entry name" value="TRAF-like"/>
</dbReference>
<dbReference type="SUPFAM" id="SSF49599">
    <property type="entry name" value="TRAF domain-like"/>
    <property type="match status" value="1"/>
</dbReference>
<dbReference type="Pfam" id="PF13639">
    <property type="entry name" value="zf-RING_2"/>
    <property type="match status" value="1"/>
</dbReference>
<keyword evidence="5" id="KW-0862">Zinc</keyword>
<accession>A0A7E4VJA9</accession>
<dbReference type="InterPro" id="IPR001841">
    <property type="entry name" value="Znf_RING"/>
</dbReference>
<dbReference type="PANTHER" id="PTHR22763:SF162">
    <property type="entry name" value="TRANSMEMBRANE E3 UBIQUITIN-PROTEIN LIGASE 1"/>
    <property type="match status" value="1"/>
</dbReference>
<dbReference type="InterPro" id="IPR050731">
    <property type="entry name" value="HRD1_E3_ubiq-ligases"/>
</dbReference>
<dbReference type="GO" id="GO:0005737">
    <property type="term" value="C:cytoplasm"/>
    <property type="evidence" value="ECO:0007669"/>
    <property type="project" value="UniProtKB-SubCell"/>
</dbReference>
<dbReference type="SUPFAM" id="SSF57850">
    <property type="entry name" value="RING/U-box"/>
    <property type="match status" value="1"/>
</dbReference>
<evidence type="ECO:0000256" key="3">
    <source>
        <dbReference type="ARBA" id="ARBA00022723"/>
    </source>
</evidence>
<dbReference type="Proteomes" id="UP000492821">
    <property type="component" value="Unassembled WGS sequence"/>
</dbReference>
<keyword evidence="2" id="KW-0963">Cytoplasm</keyword>
<comment type="subcellular location">
    <subcellularLocation>
        <location evidence="1">Cytoplasm</location>
    </subcellularLocation>
</comment>
<dbReference type="GO" id="GO:0008270">
    <property type="term" value="F:zinc ion binding"/>
    <property type="evidence" value="ECO:0007669"/>
    <property type="project" value="UniProtKB-KW"/>
</dbReference>
<dbReference type="GO" id="GO:0012505">
    <property type="term" value="C:endomembrane system"/>
    <property type="evidence" value="ECO:0007669"/>
    <property type="project" value="TreeGrafter"/>
</dbReference>
<evidence type="ECO:0000256" key="5">
    <source>
        <dbReference type="ARBA" id="ARBA00022833"/>
    </source>
</evidence>
<reference evidence="8" key="1">
    <citation type="journal article" date="2013" name="Genetics">
        <title>The draft genome and transcriptome of Panagrellus redivivus are shaped by the harsh demands of a free-living lifestyle.</title>
        <authorList>
            <person name="Srinivasan J."/>
            <person name="Dillman A.R."/>
            <person name="Macchietto M.G."/>
            <person name="Heikkinen L."/>
            <person name="Lakso M."/>
            <person name="Fracchia K.M."/>
            <person name="Antoshechkin I."/>
            <person name="Mortazavi A."/>
            <person name="Wong G."/>
            <person name="Sternberg P.W."/>
        </authorList>
    </citation>
    <scope>NUCLEOTIDE SEQUENCE [LARGE SCALE GENOMIC DNA]</scope>
    <source>
        <strain evidence="8">MT8872</strain>
    </source>
</reference>
<proteinExistence type="predicted"/>
<dbReference type="Gene3D" id="3.30.40.10">
    <property type="entry name" value="Zinc/RING finger domain, C3HC4 (zinc finger)"/>
    <property type="match status" value="1"/>
</dbReference>
<dbReference type="Gene3D" id="2.60.210.10">
    <property type="entry name" value="Apoptosis, Tumor Necrosis Factor Receptor Associated Protein 2, Chain A"/>
    <property type="match status" value="1"/>
</dbReference>
<evidence type="ECO:0000256" key="6">
    <source>
        <dbReference type="PROSITE-ProRule" id="PRU00175"/>
    </source>
</evidence>
<organism evidence="8 9">
    <name type="scientific">Panagrellus redivivus</name>
    <name type="common">Microworm</name>
    <dbReference type="NCBI Taxonomy" id="6233"/>
    <lineage>
        <taxon>Eukaryota</taxon>
        <taxon>Metazoa</taxon>
        <taxon>Ecdysozoa</taxon>
        <taxon>Nematoda</taxon>
        <taxon>Chromadorea</taxon>
        <taxon>Rhabditida</taxon>
        <taxon>Tylenchina</taxon>
        <taxon>Panagrolaimomorpha</taxon>
        <taxon>Panagrolaimoidea</taxon>
        <taxon>Panagrolaimidae</taxon>
        <taxon>Panagrellus</taxon>
    </lineage>
</organism>
<evidence type="ECO:0000256" key="1">
    <source>
        <dbReference type="ARBA" id="ARBA00004496"/>
    </source>
</evidence>
<evidence type="ECO:0000256" key="4">
    <source>
        <dbReference type="ARBA" id="ARBA00022771"/>
    </source>
</evidence>
<dbReference type="GO" id="GO:0061630">
    <property type="term" value="F:ubiquitin protein ligase activity"/>
    <property type="evidence" value="ECO:0007669"/>
    <property type="project" value="TreeGrafter"/>
</dbReference>
<sequence>MITEKSPIVTVCTICQEKVDLSKANFLMCGHIFHDNCLGSWLNIKKECPTCKQAATSGSKFYDLKLVETSTANVETQTSYFYHSVSSSLELPFMGELCSNDYVGEFQGTDKCTVDGGFENCIVRKHTWQLKVFPGGDTERAKGHISIHLPATTTETKPVTMSGVVRVANTEHQTTFKFDVVNGGVNTIPQFISHHQLQLLHGIVDDTVKIECEATFETRGDQLL</sequence>
<dbReference type="CDD" id="cd00121">
    <property type="entry name" value="MATH"/>
    <property type="match status" value="1"/>
</dbReference>
<evidence type="ECO:0000256" key="2">
    <source>
        <dbReference type="ARBA" id="ARBA00022490"/>
    </source>
</evidence>
<dbReference type="PROSITE" id="PS50089">
    <property type="entry name" value="ZF_RING_2"/>
    <property type="match status" value="1"/>
</dbReference>
<keyword evidence="8" id="KW-1185">Reference proteome</keyword>
<keyword evidence="4 6" id="KW-0863">Zinc-finger</keyword>
<keyword evidence="3" id="KW-0479">Metal-binding</keyword>
<reference evidence="9" key="2">
    <citation type="submission" date="2020-10" db="UniProtKB">
        <authorList>
            <consortium name="WormBaseParasite"/>
        </authorList>
    </citation>
    <scope>IDENTIFICATION</scope>
</reference>
<protein>
    <submittedName>
        <fullName evidence="9">RING-type domain-containing protein</fullName>
    </submittedName>
</protein>
<name>A0A7E4VJA9_PANRE</name>
<dbReference type="InterPro" id="IPR002083">
    <property type="entry name" value="MATH/TRAF_dom"/>
</dbReference>
<dbReference type="GO" id="GO:0043161">
    <property type="term" value="P:proteasome-mediated ubiquitin-dependent protein catabolic process"/>
    <property type="evidence" value="ECO:0007669"/>
    <property type="project" value="TreeGrafter"/>
</dbReference>
<dbReference type="InterPro" id="IPR013083">
    <property type="entry name" value="Znf_RING/FYVE/PHD"/>
</dbReference>
<dbReference type="PANTHER" id="PTHR22763">
    <property type="entry name" value="RING ZINC FINGER PROTEIN"/>
    <property type="match status" value="1"/>
</dbReference>
<dbReference type="SMART" id="SM00184">
    <property type="entry name" value="RING"/>
    <property type="match status" value="1"/>
</dbReference>
<evidence type="ECO:0000313" key="8">
    <source>
        <dbReference type="Proteomes" id="UP000492821"/>
    </source>
</evidence>
<dbReference type="AlphaFoldDB" id="A0A7E4VJA9"/>